<sequence length="167" mass="18728">MSFRDLIPFGNRSNLPVLSPANDPFETLHREIDRLFQDVWQGKPFGTANGSANGAIRMPEIEVSETDKAYAIEADLPGMSEDDVEVSVVDGVLTIAGERRHEEERKEKGVQYSERSYGMFKRSLQLPADVNEDDIKASFKNGVIHVELPKSPEKIEKVRRVAIKKAS</sequence>
<protein>
    <submittedName>
        <fullName evidence="4">Molecular chaperone, heat shock Hsp20 family protein</fullName>
    </submittedName>
</protein>
<reference evidence="4 5" key="1">
    <citation type="journal article" date="2014" name="Antonie Van Leeuwenhoek">
        <title>Hyphomonas beringensis sp. nov. and Hyphomonas chukchiensis sp. nov., isolated from surface seawater of the Bering Sea and Chukchi Sea.</title>
        <authorList>
            <person name="Li C."/>
            <person name="Lai Q."/>
            <person name="Li G."/>
            <person name="Dong C."/>
            <person name="Wang J."/>
            <person name="Liao Y."/>
            <person name="Shao Z."/>
        </authorList>
    </citation>
    <scope>NUCLEOTIDE SEQUENCE [LARGE SCALE GENOMIC DNA]</scope>
    <source>
        <strain evidence="4 5">MHS-2</strain>
    </source>
</reference>
<organism evidence="4 5">
    <name type="scientific">Hyphomonas johnsonii MHS-2</name>
    <dbReference type="NCBI Taxonomy" id="1280950"/>
    <lineage>
        <taxon>Bacteria</taxon>
        <taxon>Pseudomonadati</taxon>
        <taxon>Pseudomonadota</taxon>
        <taxon>Alphaproteobacteria</taxon>
        <taxon>Hyphomonadales</taxon>
        <taxon>Hyphomonadaceae</taxon>
        <taxon>Hyphomonas</taxon>
    </lineage>
</organism>
<dbReference type="InterPro" id="IPR031107">
    <property type="entry name" value="Small_HSP"/>
</dbReference>
<dbReference type="RefSeq" id="WP_035618246.1">
    <property type="nucleotide sequence ID" value="NZ_ARYK01000008.1"/>
</dbReference>
<keyword evidence="4" id="KW-0346">Stress response</keyword>
<comment type="similarity">
    <text evidence="1 2">Belongs to the small heat shock protein (HSP20) family.</text>
</comment>
<feature type="domain" description="SHSP" evidence="3">
    <location>
        <begin position="52"/>
        <end position="166"/>
    </location>
</feature>
<name>A0A059FFZ4_9PROT</name>
<evidence type="ECO:0000313" key="4">
    <source>
        <dbReference type="EMBL" id="KCZ89448.1"/>
    </source>
</evidence>
<dbReference type="eggNOG" id="COG0071">
    <property type="taxonomic scope" value="Bacteria"/>
</dbReference>
<comment type="caution">
    <text evidence="4">The sequence shown here is derived from an EMBL/GenBank/DDBJ whole genome shotgun (WGS) entry which is preliminary data.</text>
</comment>
<keyword evidence="5" id="KW-1185">Reference proteome</keyword>
<dbReference type="Gene3D" id="2.60.40.790">
    <property type="match status" value="1"/>
</dbReference>
<dbReference type="STRING" id="1280950.HJO_14557"/>
<dbReference type="CDD" id="cd06464">
    <property type="entry name" value="ACD_sHsps-like"/>
    <property type="match status" value="1"/>
</dbReference>
<dbReference type="SUPFAM" id="SSF49764">
    <property type="entry name" value="HSP20-like chaperones"/>
    <property type="match status" value="1"/>
</dbReference>
<evidence type="ECO:0000256" key="2">
    <source>
        <dbReference type="RuleBase" id="RU003616"/>
    </source>
</evidence>
<dbReference type="EMBL" id="ARYK01000008">
    <property type="protein sequence ID" value="KCZ89448.1"/>
    <property type="molecule type" value="Genomic_DNA"/>
</dbReference>
<dbReference type="InterPro" id="IPR002068">
    <property type="entry name" value="A-crystallin/Hsp20_dom"/>
</dbReference>
<accession>A0A059FFZ4</accession>
<dbReference type="PROSITE" id="PS01031">
    <property type="entry name" value="SHSP"/>
    <property type="match status" value="1"/>
</dbReference>
<dbReference type="PANTHER" id="PTHR11527">
    <property type="entry name" value="HEAT-SHOCK PROTEIN 20 FAMILY MEMBER"/>
    <property type="match status" value="1"/>
</dbReference>
<dbReference type="OrthoDB" id="9808910at2"/>
<dbReference type="PATRIC" id="fig|1280950.3.peg.2923"/>
<evidence type="ECO:0000259" key="3">
    <source>
        <dbReference type="PROSITE" id="PS01031"/>
    </source>
</evidence>
<dbReference type="Pfam" id="PF00011">
    <property type="entry name" value="HSP20"/>
    <property type="match status" value="1"/>
</dbReference>
<proteinExistence type="inferred from homology"/>
<evidence type="ECO:0000313" key="5">
    <source>
        <dbReference type="Proteomes" id="UP000025171"/>
    </source>
</evidence>
<dbReference type="AlphaFoldDB" id="A0A059FFZ4"/>
<dbReference type="InterPro" id="IPR008978">
    <property type="entry name" value="HSP20-like_chaperone"/>
</dbReference>
<evidence type="ECO:0000256" key="1">
    <source>
        <dbReference type="PROSITE-ProRule" id="PRU00285"/>
    </source>
</evidence>
<gene>
    <name evidence="4" type="ORF">HJO_14557</name>
</gene>
<dbReference type="Proteomes" id="UP000025171">
    <property type="component" value="Unassembled WGS sequence"/>
</dbReference>